<dbReference type="SMART" id="SM00066">
    <property type="entry name" value="GAL4"/>
    <property type="match status" value="1"/>
</dbReference>
<dbReference type="CDD" id="cd12148">
    <property type="entry name" value="fungal_TF_MHR"/>
    <property type="match status" value="1"/>
</dbReference>
<feature type="domain" description="Zn(2)-C6 fungal-type" evidence="7">
    <location>
        <begin position="22"/>
        <end position="54"/>
    </location>
</feature>
<feature type="region of interest" description="Disordered" evidence="6">
    <location>
        <begin position="97"/>
        <end position="146"/>
    </location>
</feature>
<dbReference type="PANTHER" id="PTHR47338:SF29">
    <property type="entry name" value="ZN(2)-C6 FUNGAL-TYPE DOMAIN-CONTAINING PROTEIN"/>
    <property type="match status" value="1"/>
</dbReference>
<dbReference type="EMBL" id="OZ037947">
    <property type="protein sequence ID" value="CAL1706101.1"/>
    <property type="molecule type" value="Genomic_DNA"/>
</dbReference>
<sequence>MAEKSTVPSGHQHPTSLQRGKACLRCRKRKMRCDGSKPACAQCVRAKKSDACEYDDGKGKTRTQLMREHIARLESRIKELEMPEMATSPPITLFDPHAPAYFSESSSPSSHNSPSTLSLSASASPSPFPLGTPLQPSSAHGVSSVHLDMDSSPWDAQWASMTDFPALGSVADSYGSEDPPLELAQMLLDIFLPHRHQCGFEVHVGRLRESLTLPRSEQRHPVLMNSIYLWACYLSRPTSLCEHEPLYLSRALAAVSDAISNPAKVVDFIQASCLLAIYFLSNGRVFEGSYHASVAASLAIQWGLHQVGAEDCTPRNVISERSAFRLDPAKDSIEQGERILTFWQVYNLDRCWSVALQRPATLPDSKHPWTAVSTPWPQRMEEYETGELDIGHGSPTIQAFFAPQGHVQNVTGGFSSLAMRVKASALFEGASRLSSSWSPRLSSSSSFTDSFRTIEHTITRFTTTLLPLHQLAATMPDDKYHLIAIHSLAHASMICLHEHFLDDQVSREVLLRGARSIVAVAKYIGDADYDFLDPLIGYCWVSAARILITDLVQLQATWPMANTSEIRGEIGTLLYSLTKLSTRFPLLGFQASKVQKLLDANQLGQ</sequence>
<feature type="region of interest" description="Disordered" evidence="6">
    <location>
        <begin position="1"/>
        <end position="20"/>
    </location>
</feature>
<accession>A0ABP1DE27</accession>
<reference evidence="9" key="1">
    <citation type="submission" date="2024-04" db="EMBL/GenBank/DDBJ databases">
        <authorList>
            <person name="Shaw F."/>
            <person name="Minotto A."/>
        </authorList>
    </citation>
    <scope>NUCLEOTIDE SEQUENCE [LARGE SCALE GENOMIC DNA]</scope>
</reference>
<dbReference type="InterPro" id="IPR036864">
    <property type="entry name" value="Zn2-C6_fun-type_DNA-bd_sf"/>
</dbReference>
<keyword evidence="4" id="KW-0804">Transcription</keyword>
<dbReference type="PANTHER" id="PTHR47338">
    <property type="entry name" value="ZN(II)2CYS6 TRANSCRIPTION FACTOR (EUROFUNG)-RELATED"/>
    <property type="match status" value="1"/>
</dbReference>
<dbReference type="CDD" id="cd00067">
    <property type="entry name" value="GAL4"/>
    <property type="match status" value="1"/>
</dbReference>
<dbReference type="InterPro" id="IPR050815">
    <property type="entry name" value="TF_fung"/>
</dbReference>
<feature type="compositionally biased region" description="Low complexity" evidence="6">
    <location>
        <begin position="98"/>
        <end position="125"/>
    </location>
</feature>
<keyword evidence="3" id="KW-0805">Transcription regulation</keyword>
<protein>
    <recommendedName>
        <fullName evidence="7">Zn(2)-C6 fungal-type domain-containing protein</fullName>
    </recommendedName>
</protein>
<feature type="compositionally biased region" description="Polar residues" evidence="6">
    <location>
        <begin position="1"/>
        <end position="18"/>
    </location>
</feature>
<evidence type="ECO:0000256" key="4">
    <source>
        <dbReference type="ARBA" id="ARBA00023163"/>
    </source>
</evidence>
<dbReference type="Pfam" id="PF00172">
    <property type="entry name" value="Zn_clus"/>
    <property type="match status" value="1"/>
</dbReference>
<comment type="subcellular location">
    <subcellularLocation>
        <location evidence="1">Nucleus</location>
    </subcellularLocation>
</comment>
<dbReference type="SUPFAM" id="SSF57701">
    <property type="entry name" value="Zn2/Cys6 DNA-binding domain"/>
    <property type="match status" value="1"/>
</dbReference>
<evidence type="ECO:0000259" key="7">
    <source>
        <dbReference type="PROSITE" id="PS50048"/>
    </source>
</evidence>
<proteinExistence type="predicted"/>
<dbReference type="PROSITE" id="PS50048">
    <property type="entry name" value="ZN2_CY6_FUNGAL_2"/>
    <property type="match status" value="1"/>
</dbReference>
<keyword evidence="5" id="KW-0539">Nucleus</keyword>
<dbReference type="PROSITE" id="PS00463">
    <property type="entry name" value="ZN2_CY6_FUNGAL_1"/>
    <property type="match status" value="1"/>
</dbReference>
<keyword evidence="2" id="KW-0479">Metal-binding</keyword>
<dbReference type="InterPro" id="IPR001138">
    <property type="entry name" value="Zn2Cys6_DnaBD"/>
</dbReference>
<dbReference type="InterPro" id="IPR007219">
    <property type="entry name" value="XnlR_reg_dom"/>
</dbReference>
<keyword evidence="9" id="KW-1185">Reference proteome</keyword>
<dbReference type="Proteomes" id="UP001497453">
    <property type="component" value="Chromosome 4"/>
</dbReference>
<evidence type="ECO:0000256" key="2">
    <source>
        <dbReference type="ARBA" id="ARBA00022723"/>
    </source>
</evidence>
<dbReference type="CDD" id="cd14725">
    <property type="entry name" value="ZIP_Gal4-like_2"/>
    <property type="match status" value="1"/>
</dbReference>
<gene>
    <name evidence="8" type="ORF">GFSPODELE1_LOCUS5718</name>
</gene>
<evidence type="ECO:0000256" key="1">
    <source>
        <dbReference type="ARBA" id="ARBA00004123"/>
    </source>
</evidence>
<evidence type="ECO:0000256" key="5">
    <source>
        <dbReference type="ARBA" id="ARBA00023242"/>
    </source>
</evidence>
<organism evidence="8 9">
    <name type="scientific">Somion occarium</name>
    <dbReference type="NCBI Taxonomy" id="3059160"/>
    <lineage>
        <taxon>Eukaryota</taxon>
        <taxon>Fungi</taxon>
        <taxon>Dikarya</taxon>
        <taxon>Basidiomycota</taxon>
        <taxon>Agaricomycotina</taxon>
        <taxon>Agaricomycetes</taxon>
        <taxon>Polyporales</taxon>
        <taxon>Cerrenaceae</taxon>
        <taxon>Somion</taxon>
    </lineage>
</organism>
<evidence type="ECO:0000313" key="9">
    <source>
        <dbReference type="Proteomes" id="UP001497453"/>
    </source>
</evidence>
<name>A0ABP1DE27_9APHY</name>
<evidence type="ECO:0000256" key="3">
    <source>
        <dbReference type="ARBA" id="ARBA00023015"/>
    </source>
</evidence>
<evidence type="ECO:0000313" key="8">
    <source>
        <dbReference type="EMBL" id="CAL1706101.1"/>
    </source>
</evidence>
<dbReference type="Pfam" id="PF04082">
    <property type="entry name" value="Fungal_trans"/>
    <property type="match status" value="1"/>
</dbReference>
<dbReference type="Gene3D" id="4.10.240.10">
    <property type="entry name" value="Zn(2)-C6 fungal-type DNA-binding domain"/>
    <property type="match status" value="1"/>
</dbReference>
<evidence type="ECO:0000256" key="6">
    <source>
        <dbReference type="SAM" id="MobiDB-lite"/>
    </source>
</evidence>